<dbReference type="PROSITE" id="PS51257">
    <property type="entry name" value="PROKAR_LIPOPROTEIN"/>
    <property type="match status" value="1"/>
</dbReference>
<reference evidence="2 3" key="1">
    <citation type="journal article" date="2015" name="Nature">
        <title>rRNA introns, odd ribosomes, and small enigmatic genomes across a large radiation of phyla.</title>
        <authorList>
            <person name="Brown C.T."/>
            <person name="Hug L.A."/>
            <person name="Thomas B.C."/>
            <person name="Sharon I."/>
            <person name="Castelle C.J."/>
            <person name="Singh A."/>
            <person name="Wilkins M.J."/>
            <person name="Williams K.H."/>
            <person name="Banfield J.F."/>
        </authorList>
    </citation>
    <scope>NUCLEOTIDE SEQUENCE [LARGE SCALE GENOMIC DNA]</scope>
</reference>
<feature type="chain" id="PRO_5002537523" evidence="1">
    <location>
        <begin position="21"/>
        <end position="165"/>
    </location>
</feature>
<evidence type="ECO:0000313" key="2">
    <source>
        <dbReference type="EMBL" id="KKT39293.1"/>
    </source>
</evidence>
<dbReference type="Proteomes" id="UP000034097">
    <property type="component" value="Unassembled WGS sequence"/>
</dbReference>
<gene>
    <name evidence="2" type="ORF">UW26_C0005G0037</name>
</gene>
<dbReference type="EMBL" id="LCHQ01000005">
    <property type="protein sequence ID" value="KKT39293.1"/>
    <property type="molecule type" value="Genomic_DNA"/>
</dbReference>
<name>A0A0G1GYN1_9BACT</name>
<sequence>MKNKFPALFLIVLSVTLLTACSDPYPESSQVIEINDTALEGKSIRILRISPDERYIDVKQNLIVPELVDTINSGELNIISVKTGYTGAFLTSADITYDNSGPGKGNALRIKLLILETRYIDVRDKELSPQLDEFVNSGQYDIVKIQTTYVEGYLVAAEIYYYEEE</sequence>
<organism evidence="2 3">
    <name type="scientific">Candidatus Collierbacteria bacterium GW2011_GWF1_44_12</name>
    <dbReference type="NCBI Taxonomy" id="1618402"/>
    <lineage>
        <taxon>Bacteria</taxon>
        <taxon>Candidatus Collieribacteriota</taxon>
    </lineage>
</organism>
<accession>A0A0G1GYN1</accession>
<proteinExistence type="predicted"/>
<feature type="signal peptide" evidence="1">
    <location>
        <begin position="1"/>
        <end position="20"/>
    </location>
</feature>
<protein>
    <submittedName>
        <fullName evidence="2">Uncharacterized protein</fullName>
    </submittedName>
</protein>
<comment type="caution">
    <text evidence="2">The sequence shown here is derived from an EMBL/GenBank/DDBJ whole genome shotgun (WGS) entry which is preliminary data.</text>
</comment>
<evidence type="ECO:0000256" key="1">
    <source>
        <dbReference type="SAM" id="SignalP"/>
    </source>
</evidence>
<dbReference type="AlphaFoldDB" id="A0A0G1GYN1"/>
<keyword evidence="1" id="KW-0732">Signal</keyword>
<evidence type="ECO:0000313" key="3">
    <source>
        <dbReference type="Proteomes" id="UP000034097"/>
    </source>
</evidence>